<organism evidence="1 2">
    <name type="scientific">Cohnella cellulosilytica</name>
    <dbReference type="NCBI Taxonomy" id="986710"/>
    <lineage>
        <taxon>Bacteria</taxon>
        <taxon>Bacillati</taxon>
        <taxon>Bacillota</taxon>
        <taxon>Bacilli</taxon>
        <taxon>Bacillales</taxon>
        <taxon>Paenibacillaceae</taxon>
        <taxon>Cohnella</taxon>
    </lineage>
</organism>
<sequence length="160" mass="18476">MGSYYTIGVISSLNATSTGLLTRKEWVEILNERVDIQLFDLRINRDEAEAFLRPDIFSENIADFYNVLRSILGQERNRNIDYYEKEYGTELEDYQFADTTLYLQHPKGDHITLDMSIALLFIEGKVLAEEFDTDPVLINWLFRHSNIESKLAGCVISAIV</sequence>
<evidence type="ECO:0000313" key="1">
    <source>
        <dbReference type="EMBL" id="MFC7151567.1"/>
    </source>
</evidence>
<evidence type="ECO:0000313" key="2">
    <source>
        <dbReference type="Proteomes" id="UP001596378"/>
    </source>
</evidence>
<accession>A0ABW2FE99</accession>
<dbReference type="RefSeq" id="WP_378050818.1">
    <property type="nucleotide sequence ID" value="NZ_JBHMDN010000029.1"/>
</dbReference>
<reference evidence="2" key="1">
    <citation type="journal article" date="2019" name="Int. J. Syst. Evol. Microbiol.">
        <title>The Global Catalogue of Microorganisms (GCM) 10K type strain sequencing project: providing services to taxonomists for standard genome sequencing and annotation.</title>
        <authorList>
            <consortium name="The Broad Institute Genomics Platform"/>
            <consortium name="The Broad Institute Genome Sequencing Center for Infectious Disease"/>
            <person name="Wu L."/>
            <person name="Ma J."/>
        </authorList>
    </citation>
    <scope>NUCLEOTIDE SEQUENCE [LARGE SCALE GENOMIC DNA]</scope>
    <source>
        <strain evidence="2">KCTC 12907</strain>
    </source>
</reference>
<proteinExistence type="predicted"/>
<comment type="caution">
    <text evidence="1">The sequence shown here is derived from an EMBL/GenBank/DDBJ whole genome shotgun (WGS) entry which is preliminary data.</text>
</comment>
<protein>
    <submittedName>
        <fullName evidence="1">Uncharacterized protein</fullName>
    </submittedName>
</protein>
<gene>
    <name evidence="1" type="ORF">ACFQMJ_23770</name>
</gene>
<dbReference type="Proteomes" id="UP001596378">
    <property type="component" value="Unassembled WGS sequence"/>
</dbReference>
<dbReference type="EMBL" id="JBHTAI010000017">
    <property type="protein sequence ID" value="MFC7151567.1"/>
    <property type="molecule type" value="Genomic_DNA"/>
</dbReference>
<keyword evidence="2" id="KW-1185">Reference proteome</keyword>
<name>A0ABW2FE99_9BACL</name>